<dbReference type="InterPro" id="IPR005171">
    <property type="entry name" value="Cyt_c_oxidase_su4_prok"/>
</dbReference>
<comment type="subcellular location">
    <subcellularLocation>
        <location evidence="1">Cell membrane</location>
        <topology evidence="1">Multi-pass membrane protein</topology>
    </subcellularLocation>
</comment>
<dbReference type="PANTHER" id="PTHR36835">
    <property type="entry name" value="CYTOCHROME BO(3) UBIQUINOL OXIDASE SUBUNIT 4"/>
    <property type="match status" value="1"/>
</dbReference>
<evidence type="ECO:0000256" key="1">
    <source>
        <dbReference type="ARBA" id="ARBA00004651"/>
    </source>
</evidence>
<feature type="transmembrane region" description="Helical" evidence="7">
    <location>
        <begin position="48"/>
        <end position="69"/>
    </location>
</feature>
<evidence type="ECO:0000256" key="7">
    <source>
        <dbReference type="SAM" id="Phobius"/>
    </source>
</evidence>
<evidence type="ECO:0000256" key="5">
    <source>
        <dbReference type="ARBA" id="ARBA00022989"/>
    </source>
</evidence>
<comment type="caution">
    <text evidence="8">The sequence shown here is derived from an EMBL/GenBank/DDBJ whole genome shotgun (WGS) entry which is preliminary data.</text>
</comment>
<dbReference type="Pfam" id="PF03626">
    <property type="entry name" value="COX4_pro"/>
    <property type="match status" value="1"/>
</dbReference>
<keyword evidence="4 7" id="KW-0812">Transmembrane</keyword>
<keyword evidence="9" id="KW-1185">Reference proteome</keyword>
<evidence type="ECO:0000313" key="9">
    <source>
        <dbReference type="Proteomes" id="UP001596528"/>
    </source>
</evidence>
<gene>
    <name evidence="8" type="ORF">ACFQWB_06085</name>
</gene>
<dbReference type="RefSeq" id="WP_138788420.1">
    <property type="nucleotide sequence ID" value="NZ_JBHTGQ010000014.1"/>
</dbReference>
<protein>
    <submittedName>
        <fullName evidence="8">Cytochrome C oxidase subunit IV family protein</fullName>
    </submittedName>
</protein>
<reference evidence="9" key="1">
    <citation type="journal article" date="2019" name="Int. J. Syst. Evol. Microbiol.">
        <title>The Global Catalogue of Microorganisms (GCM) 10K type strain sequencing project: providing services to taxonomists for standard genome sequencing and annotation.</title>
        <authorList>
            <consortium name="The Broad Institute Genomics Platform"/>
            <consortium name="The Broad Institute Genome Sequencing Center for Infectious Disease"/>
            <person name="Wu L."/>
            <person name="Ma J."/>
        </authorList>
    </citation>
    <scope>NUCLEOTIDE SEQUENCE [LARGE SCALE GENOMIC DNA]</scope>
    <source>
        <strain evidence="9">JCM 18657</strain>
    </source>
</reference>
<dbReference type="Proteomes" id="UP001596528">
    <property type="component" value="Unassembled WGS sequence"/>
</dbReference>
<dbReference type="PANTHER" id="PTHR36835:SF1">
    <property type="entry name" value="CYTOCHROME BO(3) UBIQUINOL OXIDASE SUBUNIT 4"/>
    <property type="match status" value="1"/>
</dbReference>
<keyword evidence="6 7" id="KW-0472">Membrane</keyword>
<keyword evidence="5 7" id="KW-1133">Transmembrane helix</keyword>
<proteinExistence type="inferred from homology"/>
<evidence type="ECO:0000256" key="2">
    <source>
        <dbReference type="ARBA" id="ARBA00008079"/>
    </source>
</evidence>
<evidence type="ECO:0000313" key="8">
    <source>
        <dbReference type="EMBL" id="MFC7749514.1"/>
    </source>
</evidence>
<accession>A0ABW2V3R8</accession>
<name>A0ABW2V3R8_9BACL</name>
<feature type="transmembrane region" description="Helical" evidence="7">
    <location>
        <begin position="81"/>
        <end position="102"/>
    </location>
</feature>
<sequence>MAANHHTHETNKPHRYEGPKNHLITFAVSILLTALAFFAVMANLGKTFTIMFIVLLAIVQAAFQLYVWMHAKDRGHTYAKIGIFMGGIIALTAVAAVVYWMWW</sequence>
<evidence type="ECO:0000256" key="3">
    <source>
        <dbReference type="ARBA" id="ARBA00022475"/>
    </source>
</evidence>
<keyword evidence="3" id="KW-1003">Cell membrane</keyword>
<evidence type="ECO:0000256" key="6">
    <source>
        <dbReference type="ARBA" id="ARBA00023136"/>
    </source>
</evidence>
<dbReference type="EMBL" id="JBHTGQ010000014">
    <property type="protein sequence ID" value="MFC7749514.1"/>
    <property type="molecule type" value="Genomic_DNA"/>
</dbReference>
<feature type="transmembrane region" description="Helical" evidence="7">
    <location>
        <begin position="21"/>
        <end position="42"/>
    </location>
</feature>
<evidence type="ECO:0000256" key="4">
    <source>
        <dbReference type="ARBA" id="ARBA00022692"/>
    </source>
</evidence>
<dbReference type="InterPro" id="IPR050968">
    <property type="entry name" value="Cytochrome_c_oxidase_bac_sub4"/>
</dbReference>
<comment type="similarity">
    <text evidence="2">Belongs to the cytochrome c oxidase bacterial subunit 4 family.</text>
</comment>
<organism evidence="8 9">
    <name type="scientific">Paenibacillus thermoaerophilus</name>
    <dbReference type="NCBI Taxonomy" id="1215385"/>
    <lineage>
        <taxon>Bacteria</taxon>
        <taxon>Bacillati</taxon>
        <taxon>Bacillota</taxon>
        <taxon>Bacilli</taxon>
        <taxon>Bacillales</taxon>
        <taxon>Paenibacillaceae</taxon>
        <taxon>Paenibacillus</taxon>
    </lineage>
</organism>